<evidence type="ECO:0000256" key="2">
    <source>
        <dbReference type="ARBA" id="ARBA00011738"/>
    </source>
</evidence>
<comment type="cofactor">
    <cofactor evidence="1">
        <name>pyridoxal 5'-phosphate</name>
        <dbReference type="ChEBI" id="CHEBI:597326"/>
    </cofactor>
</comment>
<dbReference type="Gene3D" id="3.40.50.1100">
    <property type="match status" value="2"/>
</dbReference>
<dbReference type="PANTHER" id="PTHR10314">
    <property type="entry name" value="CYSTATHIONINE BETA-SYNTHASE"/>
    <property type="match status" value="1"/>
</dbReference>
<keyword evidence="3" id="KW-0808">Transferase</keyword>
<comment type="subunit">
    <text evidence="2">Homodimer.</text>
</comment>
<gene>
    <name evidence="6" type="ORF">BLA60_18930</name>
</gene>
<dbReference type="GO" id="GO:1901605">
    <property type="term" value="P:alpha-amino acid metabolic process"/>
    <property type="evidence" value="ECO:0007669"/>
    <property type="project" value="UniProtKB-ARBA"/>
</dbReference>
<dbReference type="GO" id="GO:0016740">
    <property type="term" value="F:transferase activity"/>
    <property type="evidence" value="ECO:0007669"/>
    <property type="project" value="UniProtKB-KW"/>
</dbReference>
<evidence type="ECO:0000259" key="5">
    <source>
        <dbReference type="Pfam" id="PF00291"/>
    </source>
</evidence>
<protein>
    <submittedName>
        <fullName evidence="6">2,3-diaminopropionate biosynthesis protein SbnA</fullName>
    </submittedName>
</protein>
<dbReference type="EMBL" id="MSIF01000008">
    <property type="protein sequence ID" value="OLF09874.1"/>
    <property type="molecule type" value="Genomic_DNA"/>
</dbReference>
<dbReference type="InterPro" id="IPR050214">
    <property type="entry name" value="Cys_Synth/Cystath_Beta-Synth"/>
</dbReference>
<dbReference type="NCBIfam" id="TIGR03945">
    <property type="entry name" value="PLP_SbnA_fam"/>
    <property type="match status" value="1"/>
</dbReference>
<name>A0A7Z0WL50_9PSEU</name>
<dbReference type="InterPro" id="IPR001926">
    <property type="entry name" value="TrpB-like_PALP"/>
</dbReference>
<evidence type="ECO:0000313" key="7">
    <source>
        <dbReference type="Proteomes" id="UP000185696"/>
    </source>
</evidence>
<dbReference type="InterPro" id="IPR036052">
    <property type="entry name" value="TrpB-like_PALP_sf"/>
</dbReference>
<reference evidence="6 7" key="1">
    <citation type="submission" date="2016-12" db="EMBL/GenBank/DDBJ databases">
        <title>The draft genome sequence of Actinophytocola xinjiangensis.</title>
        <authorList>
            <person name="Wang W."/>
            <person name="Yuan L."/>
        </authorList>
    </citation>
    <scope>NUCLEOTIDE SEQUENCE [LARGE SCALE GENOMIC DNA]</scope>
    <source>
        <strain evidence="6 7">CGMCC 4.4663</strain>
    </source>
</reference>
<sequence>MADHAYEVSAGQVFLRLPWLATAFDPYLKLEGLNPAGSIKLKAAREIIETAEAQGLLGPGASIIESTSGNLGIALATLCAAKGYRITLVTDPNANPRGLAHMRALGATVVVIDRRDRDGGYLQARIDHILGELAADPTLVWLNQYANPANVAAHRRHTAREIVEGFGVPDWLFVGVGTSGTLMGCVDHFRDTATTIVAVDSVGSVTFGAPPAPRFVPGIGTSRRPELVRDENAFRLVYVSELDAIRLCRRLARERGLLLGGSSGSVLAAMLALGEQIPAGARVLGLSPDLGDRYLDTIYDNDWVTERFGRDALTVRGRNTACSSTR</sequence>
<feature type="domain" description="Tryptophan synthase beta chain-like PALP" evidence="5">
    <location>
        <begin position="16"/>
        <end position="286"/>
    </location>
</feature>
<evidence type="ECO:0000256" key="3">
    <source>
        <dbReference type="ARBA" id="ARBA00022679"/>
    </source>
</evidence>
<organism evidence="6 7">
    <name type="scientific">Actinophytocola xinjiangensis</name>
    <dbReference type="NCBI Taxonomy" id="485602"/>
    <lineage>
        <taxon>Bacteria</taxon>
        <taxon>Bacillati</taxon>
        <taxon>Actinomycetota</taxon>
        <taxon>Actinomycetes</taxon>
        <taxon>Pseudonocardiales</taxon>
        <taxon>Pseudonocardiaceae</taxon>
    </lineage>
</organism>
<dbReference type="CDD" id="cd01561">
    <property type="entry name" value="CBS_like"/>
    <property type="match status" value="1"/>
</dbReference>
<evidence type="ECO:0000256" key="1">
    <source>
        <dbReference type="ARBA" id="ARBA00001933"/>
    </source>
</evidence>
<accession>A0A7Z0WL50</accession>
<dbReference type="SUPFAM" id="SSF53686">
    <property type="entry name" value="Tryptophan synthase beta subunit-like PLP-dependent enzymes"/>
    <property type="match status" value="1"/>
</dbReference>
<proteinExistence type="predicted"/>
<comment type="caution">
    <text evidence="6">The sequence shown here is derived from an EMBL/GenBank/DDBJ whole genome shotgun (WGS) entry which is preliminary data.</text>
</comment>
<dbReference type="InterPro" id="IPR023927">
    <property type="entry name" value="SbnA"/>
</dbReference>
<dbReference type="AlphaFoldDB" id="A0A7Z0WL50"/>
<dbReference type="Pfam" id="PF00291">
    <property type="entry name" value="PALP"/>
    <property type="match status" value="1"/>
</dbReference>
<keyword evidence="4" id="KW-0663">Pyridoxal phosphate</keyword>
<evidence type="ECO:0000313" key="6">
    <source>
        <dbReference type="EMBL" id="OLF09874.1"/>
    </source>
</evidence>
<evidence type="ECO:0000256" key="4">
    <source>
        <dbReference type="ARBA" id="ARBA00022898"/>
    </source>
</evidence>
<keyword evidence="7" id="KW-1185">Reference proteome</keyword>
<dbReference type="Proteomes" id="UP000185696">
    <property type="component" value="Unassembled WGS sequence"/>
</dbReference>